<dbReference type="InterPro" id="IPR050090">
    <property type="entry name" value="Tyrosine_recombinase_XerCD"/>
</dbReference>
<comment type="similarity">
    <text evidence="1">Belongs to the 'phage' integrase family.</text>
</comment>
<dbReference type="InterPro" id="IPR002104">
    <property type="entry name" value="Integrase_catalytic"/>
</dbReference>
<evidence type="ECO:0000313" key="6">
    <source>
        <dbReference type="Proteomes" id="UP000434241"/>
    </source>
</evidence>
<keyword evidence="2" id="KW-0238">DNA-binding</keyword>
<gene>
    <name evidence="5" type="ORF">FYJ55_06075</name>
</gene>
<dbReference type="AlphaFoldDB" id="A0A6N7VF92"/>
<dbReference type="PANTHER" id="PTHR30349:SF41">
    <property type="entry name" value="INTEGRASE_RECOMBINASE PROTEIN MJ0367-RELATED"/>
    <property type="match status" value="1"/>
</dbReference>
<sequence length="405" mass="46348">MKVLITEAINSAMNAFFDALGNDTYKEQYRETHFNPILIEYKRVGEDYYDRSVNEEIEKIYQSYLETGQFSKSTFNKRLRGLKILEEVVETGRFEWKFKMSNDNTITNFFTDSIDRYIQTRDLNLRNINFEKKTLDKFSNFLIENGIYTYQDITYECIISFIKIVSLVSPGTIDKVATALSKYMRSLVDNNLVFDDISHLIKVNRVKNEKIRKAADVNDIAKILDTVDRNSAMGKRDYAIIVLACTTGIRAGDIINIRISDIDWKNKEIVIIQGKNNSYLKLPLNDNICGALADYVLNGRPCTKSDKLFIRSLAPFQGFNSGVSINNILRRRAMNAGVTVGGKNTIHGIRRMVATEMIKANQSVYTVSQILGHQSLKSTRQYIDLDVEGLRKCTLCFNDVIGDER</sequence>
<dbReference type="InterPro" id="IPR010998">
    <property type="entry name" value="Integrase_recombinase_N"/>
</dbReference>
<dbReference type="Gene3D" id="1.10.443.10">
    <property type="entry name" value="Intergrase catalytic core"/>
    <property type="match status" value="1"/>
</dbReference>
<dbReference type="PROSITE" id="PS51898">
    <property type="entry name" value="TYR_RECOMBINASE"/>
    <property type="match status" value="1"/>
</dbReference>
<feature type="domain" description="Tyr recombinase" evidence="4">
    <location>
        <begin position="210"/>
        <end position="395"/>
    </location>
</feature>
<accession>A0A6N7VF92</accession>
<dbReference type="GO" id="GO:0003677">
    <property type="term" value="F:DNA binding"/>
    <property type="evidence" value="ECO:0007669"/>
    <property type="project" value="UniProtKB-KW"/>
</dbReference>
<dbReference type="SUPFAM" id="SSF56349">
    <property type="entry name" value="DNA breaking-rejoining enzymes"/>
    <property type="match status" value="1"/>
</dbReference>
<dbReference type="EMBL" id="VUMR01000028">
    <property type="protein sequence ID" value="MSS56471.1"/>
    <property type="molecule type" value="Genomic_DNA"/>
</dbReference>
<dbReference type="Gene3D" id="1.10.150.130">
    <property type="match status" value="1"/>
</dbReference>
<keyword evidence="6" id="KW-1185">Reference proteome</keyword>
<evidence type="ECO:0000256" key="1">
    <source>
        <dbReference type="ARBA" id="ARBA00008857"/>
    </source>
</evidence>
<dbReference type="InterPro" id="IPR013762">
    <property type="entry name" value="Integrase-like_cat_sf"/>
</dbReference>
<evidence type="ECO:0000256" key="2">
    <source>
        <dbReference type="ARBA" id="ARBA00023125"/>
    </source>
</evidence>
<dbReference type="RefSeq" id="WP_117926822.1">
    <property type="nucleotide sequence ID" value="NZ_DAWEAC010000127.1"/>
</dbReference>
<dbReference type="PANTHER" id="PTHR30349">
    <property type="entry name" value="PHAGE INTEGRASE-RELATED"/>
    <property type="match status" value="1"/>
</dbReference>
<dbReference type="Pfam" id="PF00589">
    <property type="entry name" value="Phage_integrase"/>
    <property type="match status" value="1"/>
</dbReference>
<reference evidence="5 6" key="1">
    <citation type="submission" date="2019-08" db="EMBL/GenBank/DDBJ databases">
        <title>In-depth cultivation of the pig gut microbiome towards novel bacterial diversity and tailored functional studies.</title>
        <authorList>
            <person name="Wylensek D."/>
            <person name="Hitch T.C.A."/>
            <person name="Clavel T."/>
        </authorList>
    </citation>
    <scope>NUCLEOTIDE SEQUENCE [LARGE SCALE GENOMIC DNA]</scope>
    <source>
        <strain evidence="5 6">LKV-472-APC-3</strain>
    </source>
</reference>
<protein>
    <submittedName>
        <fullName evidence="5">Tyrosine-type recombinase/integrase</fullName>
    </submittedName>
</protein>
<comment type="caution">
    <text evidence="5">The sequence shown here is derived from an EMBL/GenBank/DDBJ whole genome shotgun (WGS) entry which is preliminary data.</text>
</comment>
<dbReference type="GeneID" id="93158860"/>
<name>A0A6N7VF92_9FIRM</name>
<evidence type="ECO:0000256" key="3">
    <source>
        <dbReference type="ARBA" id="ARBA00023172"/>
    </source>
</evidence>
<dbReference type="GO" id="GO:0006310">
    <property type="term" value="P:DNA recombination"/>
    <property type="evidence" value="ECO:0007669"/>
    <property type="project" value="UniProtKB-KW"/>
</dbReference>
<evidence type="ECO:0000313" key="5">
    <source>
        <dbReference type="EMBL" id="MSS56471.1"/>
    </source>
</evidence>
<dbReference type="InterPro" id="IPR011010">
    <property type="entry name" value="DNA_brk_join_enz"/>
</dbReference>
<dbReference type="Proteomes" id="UP000434241">
    <property type="component" value="Unassembled WGS sequence"/>
</dbReference>
<proteinExistence type="inferred from homology"/>
<keyword evidence="3" id="KW-0233">DNA recombination</keyword>
<evidence type="ECO:0000259" key="4">
    <source>
        <dbReference type="PROSITE" id="PS51898"/>
    </source>
</evidence>
<organism evidence="5 6">
    <name type="scientific">Holdemanella porci</name>
    <dbReference type="NCBI Taxonomy" id="2652276"/>
    <lineage>
        <taxon>Bacteria</taxon>
        <taxon>Bacillati</taxon>
        <taxon>Bacillota</taxon>
        <taxon>Erysipelotrichia</taxon>
        <taxon>Erysipelotrichales</taxon>
        <taxon>Erysipelotrichaceae</taxon>
        <taxon>Holdemanella</taxon>
    </lineage>
</organism>
<dbReference type="GO" id="GO:0015074">
    <property type="term" value="P:DNA integration"/>
    <property type="evidence" value="ECO:0007669"/>
    <property type="project" value="InterPro"/>
</dbReference>